<dbReference type="InterPro" id="IPR020846">
    <property type="entry name" value="MFS_dom"/>
</dbReference>
<comment type="catalytic activity">
    <reaction evidence="10">
        <text>L-lysyl-L-lysine(out) = L-lysyl-L-lysine(in)</text>
        <dbReference type="Rhea" id="RHEA:79403"/>
        <dbReference type="ChEBI" id="CHEBI:229956"/>
    </reaction>
</comment>
<dbReference type="Gene3D" id="1.20.1250.20">
    <property type="entry name" value="MFS general substrate transporter like domains"/>
    <property type="match status" value="2"/>
</dbReference>
<comment type="catalytic activity">
    <reaction evidence="12">
        <text>L-histidyl-L-alpha-amino acid(out) = L-histidyl-L-alpha-amino acid(in)</text>
        <dbReference type="Rhea" id="RHEA:79379"/>
        <dbReference type="ChEBI" id="CHEBI:229964"/>
    </reaction>
</comment>
<sequence>MCVDVEKPSYRFSVLFFNCLLTFGSYYCFDMPSVLQDKMEKDYHCNNTEKGTKNETCCEDCLGMSPSQYNMLYAVYSWTNAVVVIAAGFLIDKFGNRLGAIFFSSLCVLGSCLFATGAMYRGTDYMLPLMLLGRLVFGAGNGSLTIVQNRITTFWFIGKELAMAFGFTLAFSRLGSVLNFFLTGHLSDLVGMRTTLWIGVGLCGIGFISSIIVGFLDTYGFKKLGMSDVISTQSKNLRVSDVKYFPMSYWLIIVTIMFFYNGVFPFVADASKFIRDKYHYDDNTAAYFAGAVYDVSLLTSPFLGGLIDIFGKRGILCIVCSILTIPVFGLLAFSQAHPLISTLWLGVTYSVAAAAMWPSISIVVNQASTGTAMGIATSLQMIGIGCSNLIVGEILGKTDDLPQSDILLRWKYVMIYLLANVLCCVATSIALNYNDMKKGGILNLSRKETKEKLENQGASNSDKDALVESMHGIAD</sequence>
<evidence type="ECO:0000256" key="9">
    <source>
        <dbReference type="ARBA" id="ARBA00044899"/>
    </source>
</evidence>
<evidence type="ECO:0000256" key="14">
    <source>
        <dbReference type="ARBA" id="ARBA00044924"/>
    </source>
</evidence>
<evidence type="ECO:0000256" key="17">
    <source>
        <dbReference type="ARBA" id="ARBA00045709"/>
    </source>
</evidence>
<evidence type="ECO:0000256" key="12">
    <source>
        <dbReference type="ARBA" id="ARBA00044912"/>
    </source>
</evidence>
<feature type="transmembrane region" description="Helical" evidence="19">
    <location>
        <begin position="314"/>
        <end position="333"/>
    </location>
</feature>
<comment type="caution">
    <text evidence="21">The sequence shown here is derived from an EMBL/GenBank/DDBJ whole genome shotgun (WGS) entry which is preliminary data.</text>
</comment>
<comment type="catalytic activity">
    <reaction evidence="3">
        <text>L-histidyl-glycine(out) = L-histidyl-glycine(in)</text>
        <dbReference type="Rhea" id="RHEA:79395"/>
        <dbReference type="ChEBI" id="CHEBI:229957"/>
    </reaction>
</comment>
<keyword evidence="22" id="KW-1185">Reference proteome</keyword>
<dbReference type="PANTHER" id="PTHR23512:SF5">
    <property type="entry name" value="MAJOR FACILITATOR SUPERFAMILY DOMAIN-CONTAINING PROTEIN 1"/>
    <property type="match status" value="1"/>
</dbReference>
<comment type="catalytic activity">
    <reaction evidence="5">
        <text>L-alpha-aminoacyl-L-histidine(out) = L-alpha-aminoacyl-L-histidine(in)</text>
        <dbReference type="Rhea" id="RHEA:79375"/>
        <dbReference type="ChEBI" id="CHEBI:229967"/>
    </reaction>
</comment>
<evidence type="ECO:0000313" key="21">
    <source>
        <dbReference type="EMBL" id="KAG8189209.1"/>
    </source>
</evidence>
<feature type="transmembrane region" description="Helical" evidence="19">
    <location>
        <begin position="12"/>
        <end position="29"/>
    </location>
</feature>
<dbReference type="PANTHER" id="PTHR23512">
    <property type="entry name" value="MAJOR FACILITATOR SUPERFAMILY DOMAIN-CONTAINING PROTEIN 1"/>
    <property type="match status" value="1"/>
</dbReference>
<protein>
    <recommendedName>
        <fullName evidence="15">Lysosomal dipeptide transporter MFSD1</fullName>
    </recommendedName>
    <alternativeName>
        <fullName evidence="16">Major facilitator superfamily domain-containing protein 1</fullName>
    </alternativeName>
</protein>
<dbReference type="EMBL" id="JAFNEN010000219">
    <property type="protein sequence ID" value="KAG8189209.1"/>
    <property type="molecule type" value="Genomic_DNA"/>
</dbReference>
<evidence type="ECO:0000256" key="11">
    <source>
        <dbReference type="ARBA" id="ARBA00044903"/>
    </source>
</evidence>
<keyword evidence="19" id="KW-0812">Transmembrane</keyword>
<reference evidence="21 22" key="1">
    <citation type="journal article" date="2022" name="Nat. Ecol. Evol.">
        <title>A masculinizing supergene underlies an exaggerated male reproductive morph in a spider.</title>
        <authorList>
            <person name="Hendrickx F."/>
            <person name="De Corte Z."/>
            <person name="Sonet G."/>
            <person name="Van Belleghem S.M."/>
            <person name="Kostlbacher S."/>
            <person name="Vangestel C."/>
        </authorList>
    </citation>
    <scope>NUCLEOTIDE SEQUENCE [LARGE SCALE GENOMIC DNA]</scope>
    <source>
        <strain evidence="21">W744_W776</strain>
    </source>
</reference>
<keyword evidence="19" id="KW-1133">Transmembrane helix</keyword>
<evidence type="ECO:0000256" key="18">
    <source>
        <dbReference type="ARBA" id="ARBA00046376"/>
    </source>
</evidence>
<evidence type="ECO:0000313" key="22">
    <source>
        <dbReference type="Proteomes" id="UP000827092"/>
    </source>
</evidence>
<evidence type="ECO:0000256" key="5">
    <source>
        <dbReference type="ARBA" id="ARBA00044884"/>
    </source>
</evidence>
<evidence type="ECO:0000256" key="3">
    <source>
        <dbReference type="ARBA" id="ARBA00044878"/>
    </source>
</evidence>
<comment type="subunit">
    <text evidence="18">Homodimer. Interacts with lysosomal protein GLMP (via lumenal domain); the interaction starts while both proteins are still in the endoplasmic reticulum and is required for stabilization of MFSD1 in lysosomes but has no direct effect on its targeting to lysosomes or transporter activity.</text>
</comment>
<evidence type="ECO:0000256" key="1">
    <source>
        <dbReference type="ARBA" id="ARBA00004141"/>
    </source>
</evidence>
<evidence type="ECO:0000256" key="4">
    <source>
        <dbReference type="ARBA" id="ARBA00044881"/>
    </source>
</evidence>
<feature type="transmembrane region" description="Helical" evidence="19">
    <location>
        <begin position="412"/>
        <end position="433"/>
    </location>
</feature>
<evidence type="ECO:0000256" key="10">
    <source>
        <dbReference type="ARBA" id="ARBA00044900"/>
    </source>
</evidence>
<evidence type="ECO:0000256" key="8">
    <source>
        <dbReference type="ARBA" id="ARBA00044898"/>
    </source>
</evidence>
<comment type="catalytic activity">
    <reaction evidence="13">
        <text>L-alanyl-L-lysine(out) = L-alanyl-L-lysine(in)</text>
        <dbReference type="Rhea" id="RHEA:79415"/>
        <dbReference type="ChEBI" id="CHEBI:192470"/>
    </reaction>
</comment>
<feature type="transmembrane region" description="Helical" evidence="19">
    <location>
        <begin position="98"/>
        <end position="120"/>
    </location>
</feature>
<feature type="transmembrane region" description="Helical" evidence="19">
    <location>
        <begin position="247"/>
        <end position="267"/>
    </location>
</feature>
<organism evidence="21 22">
    <name type="scientific">Oedothorax gibbosus</name>
    <dbReference type="NCBI Taxonomy" id="931172"/>
    <lineage>
        <taxon>Eukaryota</taxon>
        <taxon>Metazoa</taxon>
        <taxon>Ecdysozoa</taxon>
        <taxon>Arthropoda</taxon>
        <taxon>Chelicerata</taxon>
        <taxon>Arachnida</taxon>
        <taxon>Araneae</taxon>
        <taxon>Araneomorphae</taxon>
        <taxon>Entelegynae</taxon>
        <taxon>Araneoidea</taxon>
        <taxon>Linyphiidae</taxon>
        <taxon>Erigoninae</taxon>
        <taxon>Oedothorax</taxon>
    </lineage>
</organism>
<dbReference type="PROSITE" id="PS50850">
    <property type="entry name" value="MFS"/>
    <property type="match status" value="1"/>
</dbReference>
<proteinExistence type="predicted"/>
<evidence type="ECO:0000256" key="15">
    <source>
        <dbReference type="ARBA" id="ARBA00044985"/>
    </source>
</evidence>
<feature type="transmembrane region" description="Helical" evidence="19">
    <location>
        <begin position="372"/>
        <end position="392"/>
    </location>
</feature>
<evidence type="ECO:0000256" key="2">
    <source>
        <dbReference type="ARBA" id="ARBA00044876"/>
    </source>
</evidence>
<evidence type="ECO:0000259" key="20">
    <source>
        <dbReference type="PROSITE" id="PS50850"/>
    </source>
</evidence>
<evidence type="ECO:0000256" key="16">
    <source>
        <dbReference type="ARBA" id="ARBA00045018"/>
    </source>
</evidence>
<accession>A0AAV6UYG2</accession>
<dbReference type="SUPFAM" id="SSF103473">
    <property type="entry name" value="MFS general substrate transporter"/>
    <property type="match status" value="1"/>
</dbReference>
<comment type="catalytic activity">
    <reaction evidence="14">
        <text>L-lysyl-glycine(out) = L-lysyl-glycine(in)</text>
        <dbReference type="Rhea" id="RHEA:79407"/>
        <dbReference type="ChEBI" id="CHEBI:191202"/>
    </reaction>
</comment>
<evidence type="ECO:0000256" key="6">
    <source>
        <dbReference type="ARBA" id="ARBA00044891"/>
    </source>
</evidence>
<comment type="subcellular location">
    <subcellularLocation>
        <location evidence="1">Membrane</location>
        <topology evidence="1">Multi-pass membrane protein</topology>
    </subcellularLocation>
</comment>
<dbReference type="Pfam" id="PF07690">
    <property type="entry name" value="MFS_1"/>
    <property type="match status" value="1"/>
</dbReference>
<dbReference type="GO" id="GO:0016020">
    <property type="term" value="C:membrane"/>
    <property type="evidence" value="ECO:0007669"/>
    <property type="project" value="UniProtKB-SubCell"/>
</dbReference>
<feature type="transmembrane region" description="Helical" evidence="19">
    <location>
        <begin position="339"/>
        <end position="360"/>
    </location>
</feature>
<comment type="catalytic activity">
    <reaction evidence="4">
        <text>L-alpha-aminoacyl-L-arginine(out) = L-alpha-aminoacyl-L-arginine(in)</text>
        <dbReference type="Rhea" id="RHEA:79367"/>
        <dbReference type="ChEBI" id="CHEBI:229968"/>
    </reaction>
</comment>
<comment type="function">
    <text evidence="17">Lysosomal dipeptide uniporter that selectively exports lysine, arginine or histidine-containing dipeptides with a net positive charge from the lysosome lumen into the cytosol. Could play a role in a specific type of protein O-glycosylation indirectly regulating macrophages migration and tissue invasion. Also essential for liver homeostasis.</text>
</comment>
<dbReference type="Proteomes" id="UP000827092">
    <property type="component" value="Unassembled WGS sequence"/>
</dbReference>
<feature type="domain" description="Major facilitator superfamily (MFS) profile" evidence="20">
    <location>
        <begin position="14"/>
        <end position="438"/>
    </location>
</feature>
<comment type="catalytic activity">
    <reaction evidence="9">
        <text>L-arginyl-L-alpha-amino acid(out) = L-arginyl-L-alpha-amino acid(in)</text>
        <dbReference type="Rhea" id="RHEA:79371"/>
        <dbReference type="ChEBI" id="CHEBI:84315"/>
    </reaction>
</comment>
<comment type="catalytic activity">
    <reaction evidence="7">
        <text>L-alpha-aminoacyl-L-lysine(out) = L-alpha-aminoacyl-L-lysine(in)</text>
        <dbReference type="Rhea" id="RHEA:79383"/>
        <dbReference type="ChEBI" id="CHEBI:229966"/>
    </reaction>
</comment>
<name>A0AAV6UYG2_9ARAC</name>
<evidence type="ECO:0000256" key="7">
    <source>
        <dbReference type="ARBA" id="ARBA00044893"/>
    </source>
</evidence>
<evidence type="ECO:0000256" key="19">
    <source>
        <dbReference type="SAM" id="Phobius"/>
    </source>
</evidence>
<dbReference type="GO" id="GO:0022857">
    <property type="term" value="F:transmembrane transporter activity"/>
    <property type="evidence" value="ECO:0007669"/>
    <property type="project" value="InterPro"/>
</dbReference>
<feature type="transmembrane region" description="Helical" evidence="19">
    <location>
        <begin position="287"/>
        <end position="307"/>
    </location>
</feature>
<dbReference type="AlphaFoldDB" id="A0AAV6UYG2"/>
<gene>
    <name evidence="21" type="ORF">JTE90_013742</name>
</gene>
<dbReference type="InterPro" id="IPR036259">
    <property type="entry name" value="MFS_trans_sf"/>
</dbReference>
<evidence type="ECO:0000256" key="13">
    <source>
        <dbReference type="ARBA" id="ARBA00044919"/>
    </source>
</evidence>
<feature type="transmembrane region" description="Helical" evidence="19">
    <location>
        <begin position="161"/>
        <end position="182"/>
    </location>
</feature>
<comment type="catalytic activity">
    <reaction evidence="11">
        <text>L-arginyl-glycine(out) = L-arginyl-glycine(in)</text>
        <dbReference type="Rhea" id="RHEA:79391"/>
        <dbReference type="ChEBI" id="CHEBI:229955"/>
    </reaction>
</comment>
<keyword evidence="19" id="KW-0472">Membrane</keyword>
<dbReference type="InterPro" id="IPR011701">
    <property type="entry name" value="MFS"/>
</dbReference>
<feature type="transmembrane region" description="Helical" evidence="19">
    <location>
        <begin position="194"/>
        <end position="216"/>
    </location>
</feature>
<dbReference type="InterPro" id="IPR052187">
    <property type="entry name" value="MFSD1"/>
</dbReference>
<comment type="catalytic activity">
    <reaction evidence="8">
        <text>L-aspartyl-L-lysine(out) = L-aspartyl-L-lysine(in)</text>
        <dbReference type="Rhea" id="RHEA:79411"/>
        <dbReference type="ChEBI" id="CHEBI:229953"/>
    </reaction>
</comment>
<comment type="catalytic activity">
    <reaction evidence="6">
        <text>L-lysyl-L-alpha-amino acid(out) = L-lysyl-L-alpha-amino acid(in)</text>
        <dbReference type="Rhea" id="RHEA:79387"/>
        <dbReference type="ChEBI" id="CHEBI:229965"/>
    </reaction>
</comment>
<feature type="transmembrane region" description="Helical" evidence="19">
    <location>
        <begin position="73"/>
        <end position="91"/>
    </location>
</feature>
<comment type="catalytic activity">
    <reaction evidence="2">
        <text>L-lysyl-L-alanine(out) = L-lysyl-L-alanine(in)</text>
        <dbReference type="Rhea" id="RHEA:79399"/>
        <dbReference type="ChEBI" id="CHEBI:229954"/>
    </reaction>
</comment>
<feature type="transmembrane region" description="Helical" evidence="19">
    <location>
        <begin position="126"/>
        <end position="149"/>
    </location>
</feature>